<dbReference type="OrthoDB" id="5985181at2759"/>
<organism evidence="1 2">
    <name type="scientific">Stichopus japonicus</name>
    <name type="common">Sea cucumber</name>
    <dbReference type="NCBI Taxonomy" id="307972"/>
    <lineage>
        <taxon>Eukaryota</taxon>
        <taxon>Metazoa</taxon>
        <taxon>Echinodermata</taxon>
        <taxon>Eleutherozoa</taxon>
        <taxon>Echinozoa</taxon>
        <taxon>Holothuroidea</taxon>
        <taxon>Aspidochirotacea</taxon>
        <taxon>Aspidochirotida</taxon>
        <taxon>Stichopodidae</taxon>
        <taxon>Apostichopus</taxon>
    </lineage>
</organism>
<evidence type="ECO:0000313" key="1">
    <source>
        <dbReference type="EMBL" id="PIK57694.1"/>
    </source>
</evidence>
<reference evidence="1 2" key="1">
    <citation type="journal article" date="2017" name="PLoS Biol.">
        <title>The sea cucumber genome provides insights into morphological evolution and visceral regeneration.</title>
        <authorList>
            <person name="Zhang X."/>
            <person name="Sun L."/>
            <person name="Yuan J."/>
            <person name="Sun Y."/>
            <person name="Gao Y."/>
            <person name="Zhang L."/>
            <person name="Li S."/>
            <person name="Dai H."/>
            <person name="Hamel J.F."/>
            <person name="Liu C."/>
            <person name="Yu Y."/>
            <person name="Liu S."/>
            <person name="Lin W."/>
            <person name="Guo K."/>
            <person name="Jin S."/>
            <person name="Xu P."/>
            <person name="Storey K.B."/>
            <person name="Huan P."/>
            <person name="Zhang T."/>
            <person name="Zhou Y."/>
            <person name="Zhang J."/>
            <person name="Lin C."/>
            <person name="Li X."/>
            <person name="Xing L."/>
            <person name="Huo D."/>
            <person name="Sun M."/>
            <person name="Wang L."/>
            <person name="Mercier A."/>
            <person name="Li F."/>
            <person name="Yang H."/>
            <person name="Xiang J."/>
        </authorList>
    </citation>
    <scope>NUCLEOTIDE SEQUENCE [LARGE SCALE GENOMIC DNA]</scope>
    <source>
        <strain evidence="1">Shaxun</strain>
        <tissue evidence="1">Muscle</tissue>
    </source>
</reference>
<dbReference type="STRING" id="307972.A0A2G8LBR9"/>
<dbReference type="AlphaFoldDB" id="A0A2G8LBR9"/>
<comment type="caution">
    <text evidence="1">The sequence shown here is derived from an EMBL/GenBank/DDBJ whole genome shotgun (WGS) entry which is preliminary data.</text>
</comment>
<accession>A0A2G8LBR9</accession>
<sequence length="113" mass="13183">MALHYVKPHQDKLACLYSKSDSERNGLDYEYLEEFPLKMVHRLPEMTGRSGSQYIIISMEYGKHFSGPGEDIFRSERATGDPQEAHVSNFLHPVLYYYKTLPDRGPNDEFTHR</sequence>
<protein>
    <submittedName>
        <fullName evidence="1">Putative FAD-dependent oxidoreductase domain-containing protein 2-like</fullName>
    </submittedName>
</protein>
<proteinExistence type="predicted"/>
<keyword evidence="2" id="KW-1185">Reference proteome</keyword>
<evidence type="ECO:0000313" key="2">
    <source>
        <dbReference type="Proteomes" id="UP000230750"/>
    </source>
</evidence>
<dbReference type="EMBL" id="MRZV01000134">
    <property type="protein sequence ID" value="PIK57694.1"/>
    <property type="molecule type" value="Genomic_DNA"/>
</dbReference>
<gene>
    <name evidence="1" type="ORF">BSL78_05378</name>
</gene>
<dbReference type="Proteomes" id="UP000230750">
    <property type="component" value="Unassembled WGS sequence"/>
</dbReference>
<name>A0A2G8LBR9_STIJA</name>